<evidence type="ECO:0000313" key="2">
    <source>
        <dbReference type="Proteomes" id="UP000746535"/>
    </source>
</evidence>
<gene>
    <name evidence="1" type="primary">tagF</name>
    <name evidence="1" type="ORF">HBH25_10120</name>
</gene>
<reference evidence="1 2" key="1">
    <citation type="submission" date="2020-03" db="EMBL/GenBank/DDBJ databases">
        <authorList>
            <person name="Wang L."/>
            <person name="He N."/>
            <person name="Li Y."/>
            <person name="Fang Y."/>
            <person name="Zhang F."/>
        </authorList>
    </citation>
    <scope>NUCLEOTIDE SEQUENCE [LARGE SCALE GENOMIC DNA]</scope>
    <source>
        <strain evidence="2">hsmgli-8</strain>
    </source>
</reference>
<dbReference type="InterPro" id="IPR038225">
    <property type="entry name" value="TagF_sf"/>
</dbReference>
<keyword evidence="2" id="KW-1185">Reference proteome</keyword>
<dbReference type="EMBL" id="JAAVJI010000004">
    <property type="protein sequence ID" value="NJP01220.1"/>
    <property type="molecule type" value="Genomic_DNA"/>
</dbReference>
<proteinExistence type="predicted"/>
<dbReference type="NCBIfam" id="TIGR03373">
    <property type="entry name" value="VI_minor_4"/>
    <property type="match status" value="1"/>
</dbReference>
<dbReference type="RefSeq" id="WP_168083785.1">
    <property type="nucleotide sequence ID" value="NZ_JAAVJI010000004.1"/>
</dbReference>
<name>A0ABX0YD18_9PSED</name>
<comment type="caution">
    <text evidence="1">The sequence shown here is derived from an EMBL/GenBank/DDBJ whole genome shotgun (WGS) entry which is preliminary data.</text>
</comment>
<organism evidence="1 2">
    <name type="scientific">Pseudomonas quercus</name>
    <dbReference type="NCBI Taxonomy" id="2722792"/>
    <lineage>
        <taxon>Bacteria</taxon>
        <taxon>Pseudomonadati</taxon>
        <taxon>Pseudomonadota</taxon>
        <taxon>Gammaproteobacteria</taxon>
        <taxon>Pseudomonadales</taxon>
        <taxon>Pseudomonadaceae</taxon>
        <taxon>Pseudomonas</taxon>
    </lineage>
</organism>
<protein>
    <submittedName>
        <fullName evidence="1">Type VI secretion system-associated protein TagF</fullName>
    </submittedName>
</protein>
<accession>A0ABX0YD18</accession>
<dbReference type="Proteomes" id="UP000746535">
    <property type="component" value="Unassembled WGS sequence"/>
</dbReference>
<dbReference type="InterPro" id="IPR017748">
    <property type="entry name" value="TagF"/>
</dbReference>
<evidence type="ECO:0000313" key="1">
    <source>
        <dbReference type="EMBL" id="NJP01220.1"/>
    </source>
</evidence>
<sequence length="309" mass="33937">MIGCFGKIPASSDFVSFHGSTAEACEFDSWLQTALAALQHHEHWKTVFDQLPVCFFAYRARSGTTLLGGLISSRDASARRYPFFIFQAVKPKDAAAFINPFTLGELFSARIKPLLHLALQGEPQAVLFKQIEALRPLQSQDFALFAQVHEKFLWNFTLTDISTALNSTAPERATEGMLARLQAALRVGSQAEPQVACLPLPAERGLKNPTADLWVDWLSRLDAHQQAPAVSVLADDFMHPRLYCFGSRAATGLYQALAQADKTEQRAPFTVPATAPTAAGRQLAEAIDPDRPLFNVMHQFAGALDVKPV</sequence>
<dbReference type="Gene3D" id="3.40.1730.10">
    <property type="entry name" value="pa0076 domain"/>
    <property type="match status" value="1"/>
</dbReference>
<dbReference type="Pfam" id="PF09867">
    <property type="entry name" value="TagF_N"/>
    <property type="match status" value="1"/>
</dbReference>